<dbReference type="EMBL" id="MU002592">
    <property type="protein sequence ID" value="KAF2785959.1"/>
    <property type="molecule type" value="Genomic_DNA"/>
</dbReference>
<gene>
    <name evidence="1" type="ORF">K505DRAFT_354737</name>
</gene>
<proteinExistence type="predicted"/>
<sequence>MYNLGYPVRVKFIPFLAYRLTLHRPPSARPPKPPHTNQAISFRKRHPVIQARMVKAVDWNRHEKNIYPKITHWFEVIRAVLQDLVILAENVYNMDGTGVVLSMLGSVKVLVGKDGTRDCRGARTTFHTPGWRYACSESGYTDSYIAKCC</sequence>
<evidence type="ECO:0000313" key="1">
    <source>
        <dbReference type="EMBL" id="KAF2785959.1"/>
    </source>
</evidence>
<accession>A0A6A6WPD9</accession>
<organism evidence="1 2">
    <name type="scientific">Melanomma pulvis-pyrius CBS 109.77</name>
    <dbReference type="NCBI Taxonomy" id="1314802"/>
    <lineage>
        <taxon>Eukaryota</taxon>
        <taxon>Fungi</taxon>
        <taxon>Dikarya</taxon>
        <taxon>Ascomycota</taxon>
        <taxon>Pezizomycotina</taxon>
        <taxon>Dothideomycetes</taxon>
        <taxon>Pleosporomycetidae</taxon>
        <taxon>Pleosporales</taxon>
        <taxon>Melanommataceae</taxon>
        <taxon>Melanomma</taxon>
    </lineage>
</organism>
<keyword evidence="2" id="KW-1185">Reference proteome</keyword>
<reference evidence="1" key="1">
    <citation type="journal article" date="2020" name="Stud. Mycol.">
        <title>101 Dothideomycetes genomes: a test case for predicting lifestyles and emergence of pathogens.</title>
        <authorList>
            <person name="Haridas S."/>
            <person name="Albert R."/>
            <person name="Binder M."/>
            <person name="Bloem J."/>
            <person name="Labutti K."/>
            <person name="Salamov A."/>
            <person name="Andreopoulos B."/>
            <person name="Baker S."/>
            <person name="Barry K."/>
            <person name="Bills G."/>
            <person name="Bluhm B."/>
            <person name="Cannon C."/>
            <person name="Castanera R."/>
            <person name="Culley D."/>
            <person name="Daum C."/>
            <person name="Ezra D."/>
            <person name="Gonzalez J."/>
            <person name="Henrissat B."/>
            <person name="Kuo A."/>
            <person name="Liang C."/>
            <person name="Lipzen A."/>
            <person name="Lutzoni F."/>
            <person name="Magnuson J."/>
            <person name="Mondo S."/>
            <person name="Nolan M."/>
            <person name="Ohm R."/>
            <person name="Pangilinan J."/>
            <person name="Park H.-J."/>
            <person name="Ramirez L."/>
            <person name="Alfaro M."/>
            <person name="Sun H."/>
            <person name="Tritt A."/>
            <person name="Yoshinaga Y."/>
            <person name="Zwiers L.-H."/>
            <person name="Turgeon B."/>
            <person name="Goodwin S."/>
            <person name="Spatafora J."/>
            <person name="Crous P."/>
            <person name="Grigoriev I."/>
        </authorList>
    </citation>
    <scope>NUCLEOTIDE SEQUENCE</scope>
    <source>
        <strain evidence="1">CBS 109.77</strain>
    </source>
</reference>
<dbReference type="AlphaFoldDB" id="A0A6A6WPD9"/>
<protein>
    <submittedName>
        <fullName evidence="1">Uncharacterized protein</fullName>
    </submittedName>
</protein>
<evidence type="ECO:0000313" key="2">
    <source>
        <dbReference type="Proteomes" id="UP000799757"/>
    </source>
</evidence>
<dbReference type="Proteomes" id="UP000799757">
    <property type="component" value="Unassembled WGS sequence"/>
</dbReference>
<name>A0A6A6WPD9_9PLEO</name>
<dbReference type="OrthoDB" id="3937230at2759"/>